<name>A0A8J6PE07_9FLAO</name>
<evidence type="ECO:0000313" key="3">
    <source>
        <dbReference type="EMBL" id="MBC9811960.1"/>
    </source>
</evidence>
<protein>
    <submittedName>
        <fullName evidence="3">SDR family NAD(P)-dependent oxidoreductase</fullName>
    </submittedName>
</protein>
<dbReference type="AlphaFoldDB" id="A0A8J6PE07"/>
<evidence type="ECO:0000259" key="2">
    <source>
        <dbReference type="Pfam" id="PF01370"/>
    </source>
</evidence>
<accession>A0A8J6PE07</accession>
<keyword evidence="4" id="KW-1185">Reference proteome</keyword>
<organism evidence="3 4">
    <name type="scientific">Taishania pollutisoli</name>
    <dbReference type="NCBI Taxonomy" id="2766479"/>
    <lineage>
        <taxon>Bacteria</taxon>
        <taxon>Pseudomonadati</taxon>
        <taxon>Bacteroidota</taxon>
        <taxon>Flavobacteriia</taxon>
        <taxon>Flavobacteriales</taxon>
        <taxon>Crocinitomicaceae</taxon>
        <taxon>Taishania</taxon>
    </lineage>
</organism>
<dbReference type="RefSeq" id="WP_163490285.1">
    <property type="nucleotide sequence ID" value="NZ_JACVEL010000003.1"/>
</dbReference>
<dbReference type="Gene3D" id="3.40.50.720">
    <property type="entry name" value="NAD(P)-binding Rossmann-like Domain"/>
    <property type="match status" value="1"/>
</dbReference>
<comment type="caution">
    <text evidence="3">The sequence shown here is derived from an EMBL/GenBank/DDBJ whole genome shotgun (WGS) entry which is preliminary data.</text>
</comment>
<gene>
    <name evidence="3" type="ORF">H9Y05_05660</name>
</gene>
<dbReference type="Gene3D" id="3.90.25.10">
    <property type="entry name" value="UDP-galactose 4-epimerase, domain 1"/>
    <property type="match status" value="1"/>
</dbReference>
<feature type="domain" description="NAD-dependent epimerase/dehydratase" evidence="2">
    <location>
        <begin position="11"/>
        <end position="251"/>
    </location>
</feature>
<reference evidence="3" key="1">
    <citation type="submission" date="2020-09" db="EMBL/GenBank/DDBJ databases">
        <title>Taishania pollutisoli gen. nov., sp. nov., Isolated from Tetrabromobisphenol A-Contaminated Soil.</title>
        <authorList>
            <person name="Chen Q."/>
        </authorList>
    </citation>
    <scope>NUCLEOTIDE SEQUENCE</scope>
    <source>
        <strain evidence="3">CZZ-1</strain>
    </source>
</reference>
<proteinExistence type="inferred from homology"/>
<comment type="similarity">
    <text evidence="1">Belongs to the NAD(P)-dependent epimerase/dehydratase family.</text>
</comment>
<sequence length="328" mass="35613">MTKNQLKGKKILVTGGAGFIGSNLVEFLLSAGASVSVLDSLETGKRKNIEAFLNHPDFTFIEGDIRFVEDCMKAVEGIELITHQAALGSVPRSIEFPHATHATNTTGFLNMLQAACEKGVKRFVYASSSSVYGDSTVSPKTIGSEGNLLSPYAVTKSLNELYAGVYHRLHGMETIGLRYFNVFGPKQDPNGVYAAAIPKFIDKLIKGEEVTIHGDGNQTRDFTYVANAVKANFLALTTTNSQAFGSVFNVACGKYLSLNDVIESLRKNLAEKGLLHPDSKVVNGPERAGDIRNSLADITTTKDQLQYEGLIDFDEGIRQLINSVIVNR</sequence>
<dbReference type="Proteomes" id="UP000652681">
    <property type="component" value="Unassembled WGS sequence"/>
</dbReference>
<dbReference type="Pfam" id="PF01370">
    <property type="entry name" value="Epimerase"/>
    <property type="match status" value="1"/>
</dbReference>
<dbReference type="InterPro" id="IPR001509">
    <property type="entry name" value="Epimerase_deHydtase"/>
</dbReference>
<evidence type="ECO:0000256" key="1">
    <source>
        <dbReference type="ARBA" id="ARBA00007637"/>
    </source>
</evidence>
<evidence type="ECO:0000313" key="4">
    <source>
        <dbReference type="Proteomes" id="UP000652681"/>
    </source>
</evidence>
<dbReference type="InterPro" id="IPR036291">
    <property type="entry name" value="NAD(P)-bd_dom_sf"/>
</dbReference>
<dbReference type="PANTHER" id="PTHR43000">
    <property type="entry name" value="DTDP-D-GLUCOSE 4,6-DEHYDRATASE-RELATED"/>
    <property type="match status" value="1"/>
</dbReference>
<dbReference type="EMBL" id="JACVEL010000003">
    <property type="protein sequence ID" value="MBC9811960.1"/>
    <property type="molecule type" value="Genomic_DNA"/>
</dbReference>
<dbReference type="SUPFAM" id="SSF51735">
    <property type="entry name" value="NAD(P)-binding Rossmann-fold domains"/>
    <property type="match status" value="1"/>
</dbReference>